<dbReference type="Proteomes" id="UP000288805">
    <property type="component" value="Unassembled WGS sequence"/>
</dbReference>
<comment type="caution">
    <text evidence="2">The sequence shown here is derived from an EMBL/GenBank/DDBJ whole genome shotgun (WGS) entry which is preliminary data.</text>
</comment>
<organism evidence="2 3">
    <name type="scientific">Vitis vinifera</name>
    <name type="common">Grape</name>
    <dbReference type="NCBI Taxonomy" id="29760"/>
    <lineage>
        <taxon>Eukaryota</taxon>
        <taxon>Viridiplantae</taxon>
        <taxon>Streptophyta</taxon>
        <taxon>Embryophyta</taxon>
        <taxon>Tracheophyta</taxon>
        <taxon>Spermatophyta</taxon>
        <taxon>Magnoliopsida</taxon>
        <taxon>eudicotyledons</taxon>
        <taxon>Gunneridae</taxon>
        <taxon>Pentapetalae</taxon>
        <taxon>rosids</taxon>
        <taxon>Vitales</taxon>
        <taxon>Vitaceae</taxon>
        <taxon>Viteae</taxon>
        <taxon>Vitis</taxon>
    </lineage>
</organism>
<protein>
    <submittedName>
        <fullName evidence="2">Uncharacterized protein</fullName>
    </submittedName>
</protein>
<feature type="region of interest" description="Disordered" evidence="1">
    <location>
        <begin position="46"/>
        <end position="65"/>
    </location>
</feature>
<name>A0A438FIN3_VITVI</name>
<evidence type="ECO:0000256" key="1">
    <source>
        <dbReference type="SAM" id="MobiDB-lite"/>
    </source>
</evidence>
<accession>A0A438FIN3</accession>
<evidence type="ECO:0000313" key="3">
    <source>
        <dbReference type="Proteomes" id="UP000288805"/>
    </source>
</evidence>
<gene>
    <name evidence="2" type="ORF">CK203_103957</name>
</gene>
<dbReference type="EMBL" id="QGNW01000875">
    <property type="protein sequence ID" value="RVW59855.1"/>
    <property type="molecule type" value="Genomic_DNA"/>
</dbReference>
<reference evidence="2 3" key="1">
    <citation type="journal article" date="2018" name="PLoS Genet.">
        <title>Population sequencing reveals clonal diversity and ancestral inbreeding in the grapevine cultivar Chardonnay.</title>
        <authorList>
            <person name="Roach M.J."/>
            <person name="Johnson D.L."/>
            <person name="Bohlmann J."/>
            <person name="van Vuuren H.J."/>
            <person name="Jones S.J."/>
            <person name="Pretorius I.S."/>
            <person name="Schmidt S.A."/>
            <person name="Borneman A.R."/>
        </authorList>
    </citation>
    <scope>NUCLEOTIDE SEQUENCE [LARGE SCALE GENOMIC DNA]</scope>
    <source>
        <strain evidence="3">cv. Chardonnay</strain>
        <tissue evidence="2">Leaf</tissue>
    </source>
</reference>
<sequence length="65" mass="7079">METTFDVGALGVSILLELQPRSGDVRPTGRGPRRREIKHTPVVARARPSIDISLPPHQQPISSIA</sequence>
<evidence type="ECO:0000313" key="2">
    <source>
        <dbReference type="EMBL" id="RVW59855.1"/>
    </source>
</evidence>
<dbReference type="AlphaFoldDB" id="A0A438FIN3"/>
<proteinExistence type="predicted"/>